<name>A0A9K3D6J5_9EUKA</name>
<dbReference type="InterPro" id="IPR029033">
    <property type="entry name" value="His_PPase_superfam"/>
</dbReference>
<protein>
    <submittedName>
        <fullName evidence="2">Histidine phosphatase superfamily protein, clade-1</fullName>
    </submittedName>
</protein>
<dbReference type="OrthoDB" id="354304at2759"/>
<comment type="caution">
    <text evidence="2">The sequence shown here is derived from an EMBL/GenBank/DDBJ whole genome shotgun (WGS) entry which is preliminary data.</text>
</comment>
<feature type="binding site" evidence="1">
    <location>
        <position position="70"/>
    </location>
    <ligand>
        <name>substrate</name>
    </ligand>
</feature>
<keyword evidence="3" id="KW-1185">Reference proteome</keyword>
<dbReference type="AlphaFoldDB" id="A0A9K3D6J5"/>
<dbReference type="EMBL" id="BDIP01005452">
    <property type="protein sequence ID" value="GIQ89806.1"/>
    <property type="molecule type" value="Genomic_DNA"/>
</dbReference>
<dbReference type="CDD" id="cd07067">
    <property type="entry name" value="HP_PGM_like"/>
    <property type="match status" value="1"/>
</dbReference>
<dbReference type="GO" id="GO:0005829">
    <property type="term" value="C:cytosol"/>
    <property type="evidence" value="ECO:0007669"/>
    <property type="project" value="TreeGrafter"/>
</dbReference>
<accession>A0A9K3D6J5</accession>
<evidence type="ECO:0000256" key="1">
    <source>
        <dbReference type="PIRSR" id="PIRSR613078-2"/>
    </source>
</evidence>
<reference evidence="2 3" key="1">
    <citation type="journal article" date="2018" name="PLoS ONE">
        <title>The draft genome of Kipferlia bialata reveals reductive genome evolution in fornicate parasites.</title>
        <authorList>
            <person name="Tanifuji G."/>
            <person name="Takabayashi S."/>
            <person name="Kume K."/>
            <person name="Takagi M."/>
            <person name="Nakayama T."/>
            <person name="Kamikawa R."/>
            <person name="Inagaki Y."/>
            <person name="Hashimoto T."/>
        </authorList>
    </citation>
    <scope>NUCLEOTIDE SEQUENCE [LARGE SCALE GENOMIC DNA]</scope>
    <source>
        <strain evidence="2">NY0173</strain>
    </source>
</reference>
<dbReference type="InterPro" id="IPR050275">
    <property type="entry name" value="PGM_Phosphatase"/>
</dbReference>
<dbReference type="GO" id="GO:0016791">
    <property type="term" value="F:phosphatase activity"/>
    <property type="evidence" value="ECO:0007669"/>
    <property type="project" value="TreeGrafter"/>
</dbReference>
<dbReference type="SUPFAM" id="SSF53254">
    <property type="entry name" value="Phosphoglycerate mutase-like"/>
    <property type="match status" value="1"/>
</dbReference>
<gene>
    <name evidence="2" type="ORF">KIPB_012383</name>
</gene>
<dbReference type="PANTHER" id="PTHR48100:SF44">
    <property type="entry name" value="PHOSPHATASE C1620.13-RELATED"/>
    <property type="match status" value="1"/>
</dbReference>
<feature type="binding site" evidence="1">
    <location>
        <begin position="17"/>
        <end position="24"/>
    </location>
    <ligand>
        <name>substrate</name>
    </ligand>
</feature>
<organism evidence="2 3">
    <name type="scientific">Kipferlia bialata</name>
    <dbReference type="NCBI Taxonomy" id="797122"/>
    <lineage>
        <taxon>Eukaryota</taxon>
        <taxon>Metamonada</taxon>
        <taxon>Carpediemonas-like organisms</taxon>
        <taxon>Kipferlia</taxon>
    </lineage>
</organism>
<dbReference type="Pfam" id="PF00300">
    <property type="entry name" value="His_Phos_1"/>
    <property type="match status" value="1"/>
</dbReference>
<dbReference type="SMART" id="SM00855">
    <property type="entry name" value="PGAM"/>
    <property type="match status" value="1"/>
</dbReference>
<proteinExistence type="predicted"/>
<evidence type="ECO:0000313" key="3">
    <source>
        <dbReference type="Proteomes" id="UP000265618"/>
    </source>
</evidence>
<dbReference type="InterPro" id="IPR001345">
    <property type="entry name" value="PG/BPGM_mutase_AS"/>
</dbReference>
<dbReference type="PANTHER" id="PTHR48100">
    <property type="entry name" value="BROAD-SPECIFICITY PHOSPHATASE YOR283W-RELATED"/>
    <property type="match status" value="1"/>
</dbReference>
<dbReference type="Gene3D" id="3.40.50.1240">
    <property type="entry name" value="Phosphoglycerate mutase-like"/>
    <property type="match status" value="1"/>
</dbReference>
<dbReference type="PROSITE" id="PS00175">
    <property type="entry name" value="PG_MUTASE"/>
    <property type="match status" value="1"/>
</dbReference>
<dbReference type="Proteomes" id="UP000265618">
    <property type="component" value="Unassembled WGS sequence"/>
</dbReference>
<dbReference type="InterPro" id="IPR013078">
    <property type="entry name" value="His_Pase_superF_clade-1"/>
</dbReference>
<sequence>MAPTFGTVHPKTVYLVRHGETPFNTDPIPKFRGRIPIPLSDLGLRHVDQTGQYLQTRAKMDSILYSPVRRATQTAEAVYRYQPNSTFTMEPLLDDISWGDWESQPIPHGQGGPFETQEEEDMFKSDPTQFIIPNGETFQTVLDRVHRLWHRLVHEDTR</sequence>
<evidence type="ECO:0000313" key="2">
    <source>
        <dbReference type="EMBL" id="GIQ89806.1"/>
    </source>
</evidence>